<accession>A0A9J2PLD9</accession>
<evidence type="ECO:0000313" key="1">
    <source>
        <dbReference type="Proteomes" id="UP000036681"/>
    </source>
</evidence>
<keyword evidence="1" id="KW-1185">Reference proteome</keyword>
<protein>
    <submittedName>
        <fullName evidence="2">Uncharacterized protein</fullName>
    </submittedName>
</protein>
<proteinExistence type="predicted"/>
<name>A0A9J2PLD9_ASCLU</name>
<dbReference type="Proteomes" id="UP000036681">
    <property type="component" value="Unplaced"/>
</dbReference>
<dbReference type="AlphaFoldDB" id="A0A9J2PLD9"/>
<sequence>MLLQDSSFTYTLSREDKEQFSNSQPGEYIINLQKHLGQLTISNTLIDFICFFFFNTCSLSKFVFWKNNSARSVLLIPTETVCRSAGDTWKKEPRGLESISLFNELGKPPSKFANYRLRICFISPSSTSETRRIEIEKIRPYQTNISITVQKSLFEGDMIVDDDNNAKIHPNKSSKSFATIVTKSYSSIHSRAPRRTLRKSSSTRTTFSTASKIIISLRASIQSQNLCHHFARPYRCDTTSSPYTATTDITNAYCVVGSLTAFARSSSTFNSSVPSNMFLRLLDECTKPS</sequence>
<reference evidence="2" key="1">
    <citation type="submission" date="2023-03" db="UniProtKB">
        <authorList>
            <consortium name="WormBaseParasite"/>
        </authorList>
    </citation>
    <scope>IDENTIFICATION</scope>
</reference>
<dbReference type="WBParaSite" id="ALUE_0001075701-mRNA-1">
    <property type="protein sequence ID" value="ALUE_0001075701-mRNA-1"/>
    <property type="gene ID" value="ALUE_0001075701"/>
</dbReference>
<organism evidence="1 2">
    <name type="scientific">Ascaris lumbricoides</name>
    <name type="common">Giant roundworm</name>
    <dbReference type="NCBI Taxonomy" id="6252"/>
    <lineage>
        <taxon>Eukaryota</taxon>
        <taxon>Metazoa</taxon>
        <taxon>Ecdysozoa</taxon>
        <taxon>Nematoda</taxon>
        <taxon>Chromadorea</taxon>
        <taxon>Rhabditida</taxon>
        <taxon>Spirurina</taxon>
        <taxon>Ascaridomorpha</taxon>
        <taxon>Ascaridoidea</taxon>
        <taxon>Ascarididae</taxon>
        <taxon>Ascaris</taxon>
    </lineage>
</organism>
<evidence type="ECO:0000313" key="2">
    <source>
        <dbReference type="WBParaSite" id="ALUE_0001075701-mRNA-1"/>
    </source>
</evidence>